<comment type="caution">
    <text evidence="16">The sequence shown here is derived from an EMBL/GenBank/DDBJ whole genome shotgun (WGS) entry which is preliminary data.</text>
</comment>
<keyword evidence="3" id="KW-0808">Transferase</keyword>
<dbReference type="Proteomes" id="UP000286746">
    <property type="component" value="Unassembled WGS sequence"/>
</dbReference>
<evidence type="ECO:0000256" key="2">
    <source>
        <dbReference type="ARBA" id="ARBA00022475"/>
    </source>
</evidence>
<dbReference type="Pfam" id="PF03734">
    <property type="entry name" value="YkuD"/>
    <property type="match status" value="1"/>
</dbReference>
<evidence type="ECO:0000256" key="10">
    <source>
        <dbReference type="ARBA" id="ARBA00023315"/>
    </source>
</evidence>
<comment type="pathway">
    <text evidence="1 13">Cell wall biogenesis; peptidoglycan biosynthesis.</text>
</comment>
<keyword evidence="6 13" id="KW-0573">Peptidoglycan synthesis</keyword>
<evidence type="ECO:0000256" key="9">
    <source>
        <dbReference type="ARBA" id="ARBA00023288"/>
    </source>
</evidence>
<feature type="compositionally biased region" description="Basic and acidic residues" evidence="14">
    <location>
        <begin position="86"/>
        <end position="96"/>
    </location>
</feature>
<keyword evidence="5 13" id="KW-0133">Cell shape</keyword>
<evidence type="ECO:0000256" key="7">
    <source>
        <dbReference type="ARBA" id="ARBA00023136"/>
    </source>
</evidence>
<dbReference type="UniPathway" id="UPA00219"/>
<keyword evidence="10" id="KW-0012">Acyltransferase</keyword>
<accession>A0A401WAS6</accession>
<dbReference type="GO" id="GO:0016746">
    <property type="term" value="F:acyltransferase activity"/>
    <property type="evidence" value="ECO:0007669"/>
    <property type="project" value="UniProtKB-KW"/>
</dbReference>
<dbReference type="GO" id="GO:0018104">
    <property type="term" value="P:peptidoglycan-protein cross-linking"/>
    <property type="evidence" value="ECO:0007669"/>
    <property type="project" value="TreeGrafter"/>
</dbReference>
<evidence type="ECO:0000256" key="12">
    <source>
        <dbReference type="ARBA" id="ARBA00060592"/>
    </source>
</evidence>
<sequence length="457" mass="48689">MHRAGPDTSPGVRARPFAVLQRAAAGGFSYFGVMSHRPRHRTALGCAILLAPLAAGATACGGSSSDPLSAAPYDAAGQISANAPGDGHKADPDKPLEVSTTSDEARITDVTATDASGRYIRGELAADGRQWRTTVPLAAGTRYTVRVSTEDEDGAPGRKVLQIDTKDTGDRVNVKLGPENGTYGVGQPVTAALSKPVKDPKARAIVEGALKVRSTPRVEGSWHWVDSKTLHFRPREYWPTHADIEVRSNLEGLKITGGLYGGAAKPVKLRTGDRVEAVTDAAAHTMTVTRNGEEINTIPVTTGKPGYSTRNGTKVVLGKEGFVRMRGESIGIPSGSSDSYDLPVYWATRVTWSGEYVHAAPWSVGSQGADNVSHGCTGMSTGNAKWFFDTVRVGDLVKVVNSGGETMTPFDNGFGDWNMPWKQWREGSALDKNKPSTTGEQDQRPGPENAARLRPQV</sequence>
<keyword evidence="9" id="KW-0449">Lipoprotein</keyword>
<gene>
    <name evidence="16" type="ORF">GKJPGBOP_06167</name>
</gene>
<dbReference type="GO" id="GO:0008360">
    <property type="term" value="P:regulation of cell shape"/>
    <property type="evidence" value="ECO:0007669"/>
    <property type="project" value="UniProtKB-UniRule"/>
</dbReference>
<evidence type="ECO:0000256" key="1">
    <source>
        <dbReference type="ARBA" id="ARBA00004752"/>
    </source>
</evidence>
<dbReference type="InterPro" id="IPR005490">
    <property type="entry name" value="LD_TPept_cat_dom"/>
</dbReference>
<evidence type="ECO:0000256" key="8">
    <source>
        <dbReference type="ARBA" id="ARBA00023139"/>
    </source>
</evidence>
<feature type="active site" description="Nucleophile" evidence="13">
    <location>
        <position position="376"/>
    </location>
</feature>
<feature type="compositionally biased region" description="Basic and acidic residues" evidence="14">
    <location>
        <begin position="425"/>
        <end position="434"/>
    </location>
</feature>
<dbReference type="EMBL" id="BHZD01000001">
    <property type="protein sequence ID" value="GCD46418.1"/>
    <property type="molecule type" value="Genomic_DNA"/>
</dbReference>
<dbReference type="FunFam" id="2.40.440.10:FF:000005">
    <property type="entry name" value="L,D-transpeptidase 2"/>
    <property type="match status" value="1"/>
</dbReference>
<dbReference type="Pfam" id="PF17964">
    <property type="entry name" value="Big_10"/>
    <property type="match status" value="1"/>
</dbReference>
<dbReference type="PANTHER" id="PTHR30582">
    <property type="entry name" value="L,D-TRANSPEPTIDASE"/>
    <property type="match status" value="1"/>
</dbReference>
<keyword evidence="11 13" id="KW-0961">Cell wall biogenesis/degradation</keyword>
<evidence type="ECO:0000256" key="13">
    <source>
        <dbReference type="PROSITE-ProRule" id="PRU01373"/>
    </source>
</evidence>
<feature type="region of interest" description="Disordered" evidence="14">
    <location>
        <begin position="425"/>
        <end position="457"/>
    </location>
</feature>
<evidence type="ECO:0000256" key="14">
    <source>
        <dbReference type="SAM" id="MobiDB-lite"/>
    </source>
</evidence>
<keyword evidence="8" id="KW-0564">Palmitate</keyword>
<evidence type="ECO:0000313" key="16">
    <source>
        <dbReference type="EMBL" id="GCD46418.1"/>
    </source>
</evidence>
<dbReference type="PROSITE" id="PS52029">
    <property type="entry name" value="LD_TPASE"/>
    <property type="match status" value="1"/>
</dbReference>
<evidence type="ECO:0000256" key="6">
    <source>
        <dbReference type="ARBA" id="ARBA00022984"/>
    </source>
</evidence>
<keyword evidence="4" id="KW-0732">Signal</keyword>
<feature type="active site" description="Proton donor/acceptor" evidence="13">
    <location>
        <position position="358"/>
    </location>
</feature>
<dbReference type="InterPro" id="IPR038063">
    <property type="entry name" value="Transpep_catalytic_dom"/>
</dbReference>
<organism evidence="16 17">
    <name type="scientific">Streptomyces paromomycinus</name>
    <name type="common">Streptomyces rimosus subsp. paromomycinus</name>
    <dbReference type="NCBI Taxonomy" id="92743"/>
    <lineage>
        <taxon>Bacteria</taxon>
        <taxon>Bacillati</taxon>
        <taxon>Actinomycetota</taxon>
        <taxon>Actinomycetes</taxon>
        <taxon>Kitasatosporales</taxon>
        <taxon>Streptomycetaceae</taxon>
        <taxon>Streptomyces</taxon>
    </lineage>
</organism>
<evidence type="ECO:0000256" key="3">
    <source>
        <dbReference type="ARBA" id="ARBA00022679"/>
    </source>
</evidence>
<dbReference type="PANTHER" id="PTHR30582:SF2">
    <property type="entry name" value="L,D-TRANSPEPTIDASE YCIB-RELATED"/>
    <property type="match status" value="1"/>
</dbReference>
<dbReference type="GO" id="GO:0071555">
    <property type="term" value="P:cell wall organization"/>
    <property type="evidence" value="ECO:0007669"/>
    <property type="project" value="UniProtKB-UniRule"/>
</dbReference>
<dbReference type="Gene3D" id="2.60.40.3780">
    <property type="match status" value="1"/>
</dbReference>
<dbReference type="InterPro" id="IPR041280">
    <property type="entry name" value="Big_10"/>
</dbReference>
<dbReference type="GO" id="GO:0005576">
    <property type="term" value="C:extracellular region"/>
    <property type="evidence" value="ECO:0007669"/>
    <property type="project" value="TreeGrafter"/>
</dbReference>
<dbReference type="Gene3D" id="2.60.40.3710">
    <property type="match status" value="1"/>
</dbReference>
<comment type="pathway">
    <text evidence="12">Glycan biosynthesis.</text>
</comment>
<dbReference type="Gene3D" id="2.40.440.10">
    <property type="entry name" value="L,D-transpeptidase catalytic domain-like"/>
    <property type="match status" value="1"/>
</dbReference>
<evidence type="ECO:0000259" key="15">
    <source>
        <dbReference type="PROSITE" id="PS52029"/>
    </source>
</evidence>
<feature type="domain" description="L,D-TPase catalytic" evidence="15">
    <location>
        <begin position="275"/>
        <end position="400"/>
    </location>
</feature>
<evidence type="ECO:0000256" key="4">
    <source>
        <dbReference type="ARBA" id="ARBA00022729"/>
    </source>
</evidence>
<protein>
    <recommendedName>
        <fullName evidence="15">L,D-TPase catalytic domain-containing protein</fullName>
    </recommendedName>
</protein>
<keyword evidence="17" id="KW-1185">Reference proteome</keyword>
<name>A0A401WAS6_STREY</name>
<proteinExistence type="predicted"/>
<evidence type="ECO:0000256" key="11">
    <source>
        <dbReference type="ARBA" id="ARBA00023316"/>
    </source>
</evidence>
<keyword evidence="7" id="KW-0472">Membrane</keyword>
<keyword evidence="2" id="KW-1003">Cell membrane</keyword>
<dbReference type="CDD" id="cd16913">
    <property type="entry name" value="YkuD_like"/>
    <property type="match status" value="1"/>
</dbReference>
<evidence type="ECO:0000256" key="5">
    <source>
        <dbReference type="ARBA" id="ARBA00022960"/>
    </source>
</evidence>
<reference evidence="16 17" key="1">
    <citation type="submission" date="2018-11" db="EMBL/GenBank/DDBJ databases">
        <title>Whole genome sequence of Streptomyces paromomycinus NBRC 15454(T).</title>
        <authorList>
            <person name="Komaki H."/>
            <person name="Tamura T."/>
        </authorList>
    </citation>
    <scope>NUCLEOTIDE SEQUENCE [LARGE SCALE GENOMIC DNA]</scope>
    <source>
        <strain evidence="16 17">NBRC 15454</strain>
    </source>
</reference>
<dbReference type="SUPFAM" id="SSF141523">
    <property type="entry name" value="L,D-transpeptidase catalytic domain-like"/>
    <property type="match status" value="1"/>
</dbReference>
<dbReference type="GO" id="GO:0071972">
    <property type="term" value="F:peptidoglycan L,D-transpeptidase activity"/>
    <property type="evidence" value="ECO:0007669"/>
    <property type="project" value="TreeGrafter"/>
</dbReference>
<evidence type="ECO:0000313" key="17">
    <source>
        <dbReference type="Proteomes" id="UP000286746"/>
    </source>
</evidence>
<dbReference type="AlphaFoldDB" id="A0A401WAS6"/>
<dbReference type="InterPro" id="IPR050979">
    <property type="entry name" value="LD-transpeptidase"/>
</dbReference>
<feature type="region of interest" description="Disordered" evidence="14">
    <location>
        <begin position="77"/>
        <end position="103"/>
    </location>
</feature>